<dbReference type="OrthoDB" id="5298512at2"/>
<dbReference type="InterPro" id="IPR052383">
    <property type="entry name" value="Anti-sigma-E_RseA-like"/>
</dbReference>
<feature type="domain" description="Anti sigma-E protein RseA N-terminal" evidence="1">
    <location>
        <begin position="11"/>
        <end position="83"/>
    </location>
</feature>
<dbReference type="Gene3D" id="1.10.10.880">
    <property type="entry name" value="Anti sigma-E protein RseA, N-terminal domain"/>
    <property type="match status" value="1"/>
</dbReference>
<dbReference type="CDD" id="cd16328">
    <property type="entry name" value="RseA_N"/>
    <property type="match status" value="1"/>
</dbReference>
<dbReference type="GO" id="GO:0016989">
    <property type="term" value="F:sigma factor antagonist activity"/>
    <property type="evidence" value="ECO:0007669"/>
    <property type="project" value="InterPro"/>
</dbReference>
<evidence type="ECO:0000313" key="3">
    <source>
        <dbReference type="Proteomes" id="UP000306317"/>
    </source>
</evidence>
<dbReference type="PANTHER" id="PTHR38104">
    <property type="match status" value="1"/>
</dbReference>
<dbReference type="PANTHER" id="PTHR38104:SF1">
    <property type="entry name" value="ANTI-SIGMA-E FACTOR RSEA"/>
    <property type="match status" value="1"/>
</dbReference>
<dbReference type="RefSeq" id="WP_136259015.1">
    <property type="nucleotide sequence ID" value="NZ_MWIO01000032.1"/>
</dbReference>
<organism evidence="2 3">
    <name type="scientific">Rhodanobacter lindaniclasticus</name>
    <dbReference type="NCBI Taxonomy" id="75310"/>
    <lineage>
        <taxon>Bacteria</taxon>
        <taxon>Pseudomonadati</taxon>
        <taxon>Pseudomonadota</taxon>
        <taxon>Gammaproteobacteria</taxon>
        <taxon>Lysobacterales</taxon>
        <taxon>Rhodanobacteraceae</taxon>
        <taxon>Rhodanobacter</taxon>
    </lineage>
</organism>
<proteinExistence type="predicted"/>
<dbReference type="Pfam" id="PF03872">
    <property type="entry name" value="RseA_N"/>
    <property type="match status" value="1"/>
</dbReference>
<reference evidence="2 3" key="1">
    <citation type="submission" date="2017-02" db="EMBL/GenBank/DDBJ databases">
        <title>Whole genome sequencing of Rhodanobacter lindaniclasticus DSM 17932.</title>
        <authorList>
            <person name="Kumar S."/>
            <person name="Patil P."/>
            <person name="Patil P.B."/>
        </authorList>
    </citation>
    <scope>NUCLEOTIDE SEQUENCE [LARGE SCALE GENOMIC DNA]</scope>
    <source>
        <strain evidence="2 3">DSM 17932</strain>
    </source>
</reference>
<dbReference type="EMBL" id="MWIO01000032">
    <property type="protein sequence ID" value="THD06638.1"/>
    <property type="molecule type" value="Genomic_DNA"/>
</dbReference>
<evidence type="ECO:0000259" key="1">
    <source>
        <dbReference type="Pfam" id="PF03872"/>
    </source>
</evidence>
<dbReference type="InterPro" id="IPR005572">
    <property type="entry name" value="Anti-sigma_E_RseA_N"/>
</dbReference>
<dbReference type="Proteomes" id="UP000306317">
    <property type="component" value="Unassembled WGS sequence"/>
</dbReference>
<gene>
    <name evidence="2" type="ORF">B1991_12530</name>
</gene>
<dbReference type="AlphaFoldDB" id="A0A4S3KEF5"/>
<accession>A0A4S3KEF5</accession>
<name>A0A4S3KEF5_9GAMM</name>
<dbReference type="SUPFAM" id="SSF89069">
    <property type="entry name" value="N-terminal, cytoplasmic domain of anti-sigmaE factor RseA"/>
    <property type="match status" value="1"/>
</dbReference>
<dbReference type="InterPro" id="IPR036147">
    <property type="entry name" value="Anti-sigma_E_RseA_N_sf"/>
</dbReference>
<keyword evidence="3" id="KW-1185">Reference proteome</keyword>
<comment type="caution">
    <text evidence="2">The sequence shown here is derived from an EMBL/GenBank/DDBJ whole genome shotgun (WGS) entry which is preliminary data.</text>
</comment>
<sequence length="222" mass="23532">MNQAQTHQDARENLSASMDGELPVEQLRFLLRRLDHDDALRQAWSGYHFARDGLRREISVRASAGFAARVMQAIEQETVAATTPSRRHAWLRWSGGGMIAASVAAAALMISQPAGDPGRLNSASVTGSGEVALSTPASTPVAPPSVPPWLSGNAAGLLSQQASATLGALDDGQSRDARRLSAYPAMHRYRTLDNNDGSYLLLLDPAPPGTPDAARQAGAGRR</sequence>
<evidence type="ECO:0000313" key="2">
    <source>
        <dbReference type="EMBL" id="THD06638.1"/>
    </source>
</evidence>
<protein>
    <submittedName>
        <fullName evidence="2">Anti-anti-sigma factor</fullName>
    </submittedName>
</protein>